<evidence type="ECO:0000313" key="2">
    <source>
        <dbReference type="EMBL" id="RHZ45179.1"/>
    </source>
</evidence>
<dbReference type="Pfam" id="PF09428">
    <property type="entry name" value="DUF2011"/>
    <property type="match status" value="1"/>
</dbReference>
<name>A0A397G541_9GLOM</name>
<dbReference type="EMBL" id="PQFF01000554">
    <property type="protein sequence ID" value="RHZ45179.1"/>
    <property type="molecule type" value="Genomic_DNA"/>
</dbReference>
<dbReference type="InterPro" id="IPR018555">
    <property type="entry name" value="C630.06c-like"/>
</dbReference>
<evidence type="ECO:0000256" key="1">
    <source>
        <dbReference type="SAM" id="MobiDB-lite"/>
    </source>
</evidence>
<protein>
    <submittedName>
        <fullName evidence="2">Uncharacterized protein</fullName>
    </submittedName>
</protein>
<dbReference type="AlphaFoldDB" id="A0A397G541"/>
<dbReference type="Proteomes" id="UP000266861">
    <property type="component" value="Unassembled WGS sequence"/>
</dbReference>
<reference evidence="2 3" key="1">
    <citation type="submission" date="2018-08" db="EMBL/GenBank/DDBJ databases">
        <title>Genome and evolution of the arbuscular mycorrhizal fungus Diversispora epigaea (formerly Glomus versiforme) and its bacterial endosymbionts.</title>
        <authorList>
            <person name="Sun X."/>
            <person name="Fei Z."/>
            <person name="Harrison M."/>
        </authorList>
    </citation>
    <scope>NUCLEOTIDE SEQUENCE [LARGE SCALE GENOMIC DNA]</scope>
    <source>
        <strain evidence="2 3">IT104</strain>
    </source>
</reference>
<feature type="compositionally biased region" description="Basic residues" evidence="1">
    <location>
        <begin position="161"/>
        <end position="192"/>
    </location>
</feature>
<sequence>MNFNNQNIHEDISTKQVSRKFLFDNYDNGEKETTVKENVENVKRLFEKLEREFEIVNMGENEADSKPPNENEQVFRLFSKEPTKISLESKDIKTYNEQVQIMRENIEKIRNGQRDEEKRLKEIQASVITSEQIIKESKIPWERNFVLHKVINVHEKEFEKKKSKRRKSKKRRDSNKKKGLKPPIKLKRKRIV</sequence>
<gene>
    <name evidence="2" type="ORF">Glove_688g23</name>
</gene>
<comment type="caution">
    <text evidence="2">The sequence shown here is derived from an EMBL/GenBank/DDBJ whole genome shotgun (WGS) entry which is preliminary data.</text>
</comment>
<feature type="region of interest" description="Disordered" evidence="1">
    <location>
        <begin position="156"/>
        <end position="192"/>
    </location>
</feature>
<proteinExistence type="predicted"/>
<keyword evidence="3" id="KW-1185">Reference proteome</keyword>
<accession>A0A397G541</accession>
<evidence type="ECO:0000313" key="3">
    <source>
        <dbReference type="Proteomes" id="UP000266861"/>
    </source>
</evidence>
<dbReference type="STRING" id="1348612.A0A397G541"/>
<dbReference type="OrthoDB" id="2330090at2759"/>
<organism evidence="2 3">
    <name type="scientific">Diversispora epigaea</name>
    <dbReference type="NCBI Taxonomy" id="1348612"/>
    <lineage>
        <taxon>Eukaryota</taxon>
        <taxon>Fungi</taxon>
        <taxon>Fungi incertae sedis</taxon>
        <taxon>Mucoromycota</taxon>
        <taxon>Glomeromycotina</taxon>
        <taxon>Glomeromycetes</taxon>
        <taxon>Diversisporales</taxon>
        <taxon>Diversisporaceae</taxon>
        <taxon>Diversispora</taxon>
    </lineage>
</organism>